<evidence type="ECO:0000256" key="4">
    <source>
        <dbReference type="ARBA" id="ARBA00022630"/>
    </source>
</evidence>
<feature type="region of interest" description="Disordered" evidence="8">
    <location>
        <begin position="142"/>
        <end position="192"/>
    </location>
</feature>
<dbReference type="PANTHER" id="PTHR11806">
    <property type="entry name" value="GLUCOSE INHIBITED DIVISION PROTEIN A"/>
    <property type="match status" value="1"/>
</dbReference>
<evidence type="ECO:0000256" key="1">
    <source>
        <dbReference type="ARBA" id="ARBA00001974"/>
    </source>
</evidence>
<dbReference type="InterPro" id="IPR049312">
    <property type="entry name" value="GIDA_C_N"/>
</dbReference>
<keyword evidence="12" id="KW-1185">Reference proteome</keyword>
<dbReference type="Gene3D" id="3.50.50.60">
    <property type="entry name" value="FAD/NAD(P)-binding domain"/>
    <property type="match status" value="2"/>
</dbReference>
<keyword evidence="9" id="KW-0732">Signal</keyword>
<dbReference type="HAMAP" id="MF_00129">
    <property type="entry name" value="MnmG_GidA"/>
    <property type="match status" value="1"/>
</dbReference>
<dbReference type="InterPro" id="IPR044920">
    <property type="entry name" value="MnmG_C_subdom_sf"/>
</dbReference>
<organism evidence="11 12">
    <name type="scientific">Dichanthelium oligosanthes</name>
    <dbReference type="NCBI Taxonomy" id="888268"/>
    <lineage>
        <taxon>Eukaryota</taxon>
        <taxon>Viridiplantae</taxon>
        <taxon>Streptophyta</taxon>
        <taxon>Embryophyta</taxon>
        <taxon>Tracheophyta</taxon>
        <taxon>Spermatophyta</taxon>
        <taxon>Magnoliopsida</taxon>
        <taxon>Liliopsida</taxon>
        <taxon>Poales</taxon>
        <taxon>Poaceae</taxon>
        <taxon>PACMAD clade</taxon>
        <taxon>Panicoideae</taxon>
        <taxon>Panicodae</taxon>
        <taxon>Paniceae</taxon>
        <taxon>Dichantheliinae</taxon>
        <taxon>Dichanthelium</taxon>
    </lineage>
</organism>
<evidence type="ECO:0000256" key="5">
    <source>
        <dbReference type="ARBA" id="ARBA00022694"/>
    </source>
</evidence>
<keyword evidence="4" id="KW-0285">Flavoprotein</keyword>
<evidence type="ECO:0000259" key="10">
    <source>
        <dbReference type="SMART" id="SM01228"/>
    </source>
</evidence>
<keyword evidence="6" id="KW-0274">FAD</keyword>
<dbReference type="FunFam" id="3.50.50.60:FF:000119">
    <property type="entry name" value="tRNA uridine 5-carboxymethylaminomethyl modification enzyme MnmG"/>
    <property type="match status" value="1"/>
</dbReference>
<gene>
    <name evidence="11" type="ORF">BAE44_0009885</name>
</gene>
<dbReference type="OrthoDB" id="3329at2759"/>
<dbReference type="FunFam" id="1.10.10.1800:FF:000001">
    <property type="entry name" value="tRNA uridine 5-carboxymethylaminomethyl modification enzyme MnmG"/>
    <property type="match status" value="1"/>
</dbReference>
<feature type="compositionally biased region" description="Low complexity" evidence="8">
    <location>
        <begin position="175"/>
        <end position="189"/>
    </location>
</feature>
<accession>A0A1E5VVE8</accession>
<dbReference type="GO" id="GO:0030488">
    <property type="term" value="P:tRNA methylation"/>
    <property type="evidence" value="ECO:0007669"/>
    <property type="project" value="TreeGrafter"/>
</dbReference>
<name>A0A1E5VVE8_9POAL</name>
<dbReference type="FunFam" id="1.10.150.570:FF:000001">
    <property type="entry name" value="tRNA uridine 5-carboxymethylaminomethyl modification enzyme MnmG"/>
    <property type="match status" value="1"/>
</dbReference>
<proteinExistence type="inferred from homology"/>
<dbReference type="InterPro" id="IPR040131">
    <property type="entry name" value="MnmG_N"/>
</dbReference>
<keyword evidence="3" id="KW-0963">Cytoplasm</keyword>
<evidence type="ECO:0000256" key="6">
    <source>
        <dbReference type="ARBA" id="ARBA00022827"/>
    </source>
</evidence>
<dbReference type="InterPro" id="IPR047001">
    <property type="entry name" value="MnmG_C_subdom"/>
</dbReference>
<dbReference type="SUPFAM" id="SSF51905">
    <property type="entry name" value="FAD/NAD(P)-binding domain"/>
    <property type="match status" value="1"/>
</dbReference>
<dbReference type="Gene3D" id="1.10.150.570">
    <property type="entry name" value="GidA associated domain, C-terminal subdomain"/>
    <property type="match status" value="1"/>
</dbReference>
<keyword evidence="7" id="KW-0520">NAD</keyword>
<keyword evidence="5" id="KW-0819">tRNA processing</keyword>
<comment type="caution">
    <text evidence="11">The sequence shown here is derived from an EMBL/GenBank/DDBJ whole genome shotgun (WGS) entry which is preliminary data.</text>
</comment>
<dbReference type="Gene3D" id="1.10.10.1800">
    <property type="entry name" value="tRNA uridine 5-carboxymethylaminomethyl modification enzyme MnmG/GidA"/>
    <property type="match status" value="1"/>
</dbReference>
<feature type="region of interest" description="Disordered" evidence="8">
    <location>
        <begin position="292"/>
        <end position="313"/>
    </location>
</feature>
<protein>
    <submittedName>
        <fullName evidence="11">tRNA uridine 5-carboxymethylaminomethyl modification enzyme MnmG</fullName>
    </submittedName>
</protein>
<evidence type="ECO:0000313" key="11">
    <source>
        <dbReference type="EMBL" id="OEL29097.1"/>
    </source>
</evidence>
<dbReference type="InterPro" id="IPR002218">
    <property type="entry name" value="MnmG-rel"/>
</dbReference>
<dbReference type="InterPro" id="IPR004416">
    <property type="entry name" value="MnmG"/>
</dbReference>
<feature type="chain" id="PRO_5009188506" evidence="9">
    <location>
        <begin position="20"/>
        <end position="977"/>
    </location>
</feature>
<dbReference type="EMBL" id="LWDX02028528">
    <property type="protein sequence ID" value="OEL29097.1"/>
    <property type="molecule type" value="Genomic_DNA"/>
</dbReference>
<feature type="signal peptide" evidence="9">
    <location>
        <begin position="1"/>
        <end position="19"/>
    </location>
</feature>
<dbReference type="InterPro" id="IPR010734">
    <property type="entry name" value="Copine_C"/>
</dbReference>
<dbReference type="InterPro" id="IPR036188">
    <property type="entry name" value="FAD/NAD-bd_sf"/>
</dbReference>
<dbReference type="Pfam" id="PF13932">
    <property type="entry name" value="SAM_GIDA_C"/>
    <property type="match status" value="1"/>
</dbReference>
<sequence length="977" mass="108295">MLMCCLFSGFNWCAGPTSFAPLIYAAVSVVEKSNWQYHVLVIIADGQVTAANINDGRLSPQEQATIQAIVDASHYPLSIVMVGVGDGPWDAMQHFDDCIPDRAFDNFQFVNFTDIMSTSKDMSKKEAAFALAALMEIPSQYKATQGLRPPEKQGQRIGSPRILPPPNKVLENDNAAASHHPPTASSQSTGIGKSAPDELVCPICLTNPKDMAFQCGHLGPLFHPWDANQFESHTAKVEIPQQRPPLPSPAMLLRLRPPPQPATAAAAAAASISSFLPSPSFRRFLPLPSWRPPPHRRLSTATASSAKDSRGRLDPHQERYDVIVVGGGHAGCEAALASARLGARTLLLTLNIDRIAWQPCNPAVGGPAKSQLVHEVDALGGEIGKIADRCYLQKRVLNSSKGPAVRALRAQTDKREYAIEMKNIVESTENLFIREAMATEVLIGKNDSVEGVRTFFGMDFYAPSVVLTTGTFMSGKIWVGRTSMPAGRAGESASHGLTENLQHLGFETDRLKTGTPPRIDRRTVDFSGLEPQHGDEQVGWFSFDPEFHVEREQMCCYLTRTTKETHQIVRDNLDETPTYGGWVEAKGPRYCPAIEDKIVRFKDKESHQIFLEPEGRNVPELYLQGFSTGLPERLQLSLVRTIPGLENCLMLRPAYAVEYDYLPAYQCSRSLMTKKFEGLFFSGQINGTTGYEEAAAQGIISGINAARHSDGKSLIILERESSYIGTLIDDLVTKDLREPYRMLTSRSEHRLLLRADNADSRLTPLGREIGLIDDRRWMLYQSKQAHIKQEKERLKSTKAPGGEFAAEVTAVSNQPVKHSSTLEAVLKKPHVQYKILDKYGYGNGNLSQIEKECVEIDIKYEGFIARQQSQLHQVTYDYAFLYQSNLDYHSMTNLSFEAREKLSKVRPQTVGQASRIGGVSPADMTVILIWMESNRRMANHRRQQDQMNSTAVKADDSLEEMVHASSTSVTTGSCINL</sequence>
<dbReference type="Pfam" id="PF21680">
    <property type="entry name" value="GIDA_C_1st"/>
    <property type="match status" value="1"/>
</dbReference>
<dbReference type="AlphaFoldDB" id="A0A1E5VVE8"/>
<dbReference type="InterPro" id="IPR026904">
    <property type="entry name" value="MnmG_C"/>
</dbReference>
<evidence type="ECO:0000256" key="9">
    <source>
        <dbReference type="SAM" id="SignalP"/>
    </source>
</evidence>
<dbReference type="FunFam" id="3.50.50.60:FF:000094">
    <property type="entry name" value="tRNA uridine 5-carboxymethylaminomethyl modification enzyme MnmG"/>
    <property type="match status" value="1"/>
</dbReference>
<evidence type="ECO:0000256" key="3">
    <source>
        <dbReference type="ARBA" id="ARBA00022490"/>
    </source>
</evidence>
<dbReference type="PANTHER" id="PTHR11806:SF0">
    <property type="entry name" value="PROTEIN MTO1 HOMOLOG, MITOCHONDRIAL"/>
    <property type="match status" value="1"/>
</dbReference>
<comment type="similarity">
    <text evidence="2">Belongs to the MnmG family.</text>
</comment>
<dbReference type="NCBIfam" id="TIGR00136">
    <property type="entry name" value="mnmG_gidA"/>
    <property type="match status" value="1"/>
</dbReference>
<dbReference type="SMART" id="SM01228">
    <property type="entry name" value="GIDA_assoc_3"/>
    <property type="match status" value="1"/>
</dbReference>
<feature type="domain" description="tRNA uridine 5-carboxymethylaminomethyl modification enzyme C-terminal subdomain" evidence="10">
    <location>
        <begin position="858"/>
        <end position="929"/>
    </location>
</feature>
<evidence type="ECO:0000256" key="8">
    <source>
        <dbReference type="SAM" id="MobiDB-lite"/>
    </source>
</evidence>
<comment type="cofactor">
    <cofactor evidence="1">
        <name>FAD</name>
        <dbReference type="ChEBI" id="CHEBI:57692"/>
    </cofactor>
</comment>
<dbReference type="GO" id="GO:0005739">
    <property type="term" value="C:mitochondrion"/>
    <property type="evidence" value="ECO:0007669"/>
    <property type="project" value="GOC"/>
</dbReference>
<evidence type="ECO:0000256" key="2">
    <source>
        <dbReference type="ARBA" id="ARBA00007653"/>
    </source>
</evidence>
<dbReference type="STRING" id="888268.A0A1E5VVE8"/>
<dbReference type="Proteomes" id="UP000095767">
    <property type="component" value="Unassembled WGS sequence"/>
</dbReference>
<reference evidence="11 12" key="1">
    <citation type="submission" date="2016-09" db="EMBL/GenBank/DDBJ databases">
        <title>The draft genome of Dichanthelium oligosanthes: A C3 panicoid grass species.</title>
        <authorList>
            <person name="Studer A.J."/>
            <person name="Schnable J.C."/>
            <person name="Brutnell T.P."/>
        </authorList>
    </citation>
    <scope>NUCLEOTIDE SEQUENCE [LARGE SCALE GENOMIC DNA]</scope>
    <source>
        <strain evidence="12">cv. Kellogg 1175</strain>
        <tissue evidence="11">Leaf</tissue>
    </source>
</reference>
<dbReference type="Pfam" id="PF01134">
    <property type="entry name" value="GIDA"/>
    <property type="match status" value="1"/>
</dbReference>
<evidence type="ECO:0000313" key="12">
    <source>
        <dbReference type="Proteomes" id="UP000095767"/>
    </source>
</evidence>
<dbReference type="Pfam" id="PF07002">
    <property type="entry name" value="Copine"/>
    <property type="match status" value="1"/>
</dbReference>
<evidence type="ECO:0000256" key="7">
    <source>
        <dbReference type="ARBA" id="ARBA00023027"/>
    </source>
</evidence>
<dbReference type="GO" id="GO:0070899">
    <property type="term" value="P:mitochondrial tRNA wobble uridine modification"/>
    <property type="evidence" value="ECO:0007669"/>
    <property type="project" value="UniProtKB-ARBA"/>
</dbReference>
<dbReference type="GO" id="GO:0050660">
    <property type="term" value="F:flavin adenine dinucleotide binding"/>
    <property type="evidence" value="ECO:0007669"/>
    <property type="project" value="InterPro"/>
</dbReference>